<dbReference type="GO" id="GO:0004300">
    <property type="term" value="F:enoyl-CoA hydratase activity"/>
    <property type="evidence" value="ECO:0007669"/>
    <property type="project" value="UniProtKB-EC"/>
</dbReference>
<keyword evidence="2 3" id="KW-0456">Lyase</keyword>
<sequence length="257" mass="27430">MSVVDLTRNGDCAVLTLNRPEALNALSFAIIRDIGAAFDEVAEMEGVRALLIIGAGEKSFCAGADIKELRNRPLMDQLRGAELGQSVFARLDTLPVPSVALVNGYAFGGGSELALACTFRLASENAVFGLPEIKLGLIPGYGGTQRLPRLIGEGRALEIIMTGRNVKADEAERIGLVNAVVEGDLMQAGLEFAGKFTRYSLPALGFARSAVQRAADLPLAEGLRVEAELSTLAYRTQDAEEGMAAFEEKRKPEFKDG</sequence>
<evidence type="ECO:0000256" key="2">
    <source>
        <dbReference type="ARBA" id="ARBA00023239"/>
    </source>
</evidence>
<dbReference type="SUPFAM" id="SSF52096">
    <property type="entry name" value="ClpP/crotonase"/>
    <property type="match status" value="1"/>
</dbReference>
<accession>A0A1P8V0X4</accession>
<dbReference type="InterPro" id="IPR014748">
    <property type="entry name" value="Enoyl-CoA_hydra_C"/>
</dbReference>
<evidence type="ECO:0000313" key="3">
    <source>
        <dbReference type="EMBL" id="APZ55302.1"/>
    </source>
</evidence>
<organism evidence="3 4">
    <name type="scientific">Salipiger abyssi</name>
    <dbReference type="NCBI Taxonomy" id="1250539"/>
    <lineage>
        <taxon>Bacteria</taxon>
        <taxon>Pseudomonadati</taxon>
        <taxon>Pseudomonadota</taxon>
        <taxon>Alphaproteobacteria</taxon>
        <taxon>Rhodobacterales</taxon>
        <taxon>Roseobacteraceae</taxon>
        <taxon>Salipiger</taxon>
    </lineage>
</organism>
<dbReference type="Proteomes" id="UP000187059">
    <property type="component" value="Plasmid pPABY4"/>
</dbReference>
<evidence type="ECO:0000256" key="1">
    <source>
        <dbReference type="ARBA" id="ARBA00005254"/>
    </source>
</evidence>
<geneLocation type="plasmid" evidence="4">
    <name>ppaby4</name>
</geneLocation>
<proteinExistence type="inferred from homology"/>
<dbReference type="CDD" id="cd06558">
    <property type="entry name" value="crotonase-like"/>
    <property type="match status" value="1"/>
</dbReference>
<dbReference type="FunFam" id="3.90.226.10:FF:000009">
    <property type="entry name" value="Carnitinyl-CoA dehydratase"/>
    <property type="match status" value="1"/>
</dbReference>
<dbReference type="EC" id="4.2.1.17" evidence="3"/>
<dbReference type="Pfam" id="PF00378">
    <property type="entry name" value="ECH_1"/>
    <property type="match status" value="1"/>
</dbReference>
<reference evidence="3 4" key="1">
    <citation type="submission" date="2016-04" db="EMBL/GenBank/DDBJ databases">
        <title>Deep-sea bacteria in the southern Pacific.</title>
        <authorList>
            <person name="Tang K."/>
        </authorList>
    </citation>
    <scope>NUCLEOTIDE SEQUENCE [LARGE SCALE GENOMIC DNA]</scope>
    <source>
        <strain evidence="3 4">JLT2014</strain>
        <plasmid evidence="4">ppaby4</plasmid>
    </source>
</reference>
<dbReference type="AlphaFoldDB" id="A0A1P8V0X4"/>
<dbReference type="KEGG" id="paby:Ga0080574_TMP5020"/>
<comment type="similarity">
    <text evidence="1">Belongs to the enoyl-CoA hydratase/isomerase family.</text>
</comment>
<keyword evidence="4" id="KW-1185">Reference proteome</keyword>
<dbReference type="GO" id="GO:0006635">
    <property type="term" value="P:fatty acid beta-oxidation"/>
    <property type="evidence" value="ECO:0007669"/>
    <property type="project" value="TreeGrafter"/>
</dbReference>
<evidence type="ECO:0000313" key="4">
    <source>
        <dbReference type="Proteomes" id="UP000187059"/>
    </source>
</evidence>
<dbReference type="EMBL" id="CP015095">
    <property type="protein sequence ID" value="APZ55302.1"/>
    <property type="molecule type" value="Genomic_DNA"/>
</dbReference>
<dbReference type="Gene3D" id="3.90.226.10">
    <property type="entry name" value="2-enoyl-CoA Hydratase, Chain A, domain 1"/>
    <property type="match status" value="1"/>
</dbReference>
<dbReference type="InterPro" id="IPR001753">
    <property type="entry name" value="Enoyl-CoA_hydra/iso"/>
</dbReference>
<dbReference type="FunFam" id="1.10.12.10:FF:000001">
    <property type="entry name" value="Probable enoyl-CoA hydratase, mitochondrial"/>
    <property type="match status" value="1"/>
</dbReference>
<dbReference type="Gene3D" id="1.10.12.10">
    <property type="entry name" value="Lyase 2-enoyl-coa Hydratase, Chain A, domain 2"/>
    <property type="match status" value="1"/>
</dbReference>
<keyword evidence="3" id="KW-0614">Plasmid</keyword>
<name>A0A1P8V0X4_9RHOB</name>
<dbReference type="RefSeq" id="WP_076706235.1">
    <property type="nucleotide sequence ID" value="NZ_CP015095.1"/>
</dbReference>
<dbReference type="OrthoDB" id="9795613at2"/>
<protein>
    <submittedName>
        <fullName evidence="3">Short chain enoyl-CoA hydratase</fullName>
        <ecNumber evidence="3">4.2.1.17</ecNumber>
    </submittedName>
</protein>
<gene>
    <name evidence="3" type="ORF">Ga0080574_TMP5020</name>
</gene>
<dbReference type="PANTHER" id="PTHR11941">
    <property type="entry name" value="ENOYL-COA HYDRATASE-RELATED"/>
    <property type="match status" value="1"/>
</dbReference>
<dbReference type="InterPro" id="IPR029045">
    <property type="entry name" value="ClpP/crotonase-like_dom_sf"/>
</dbReference>
<dbReference type="PANTHER" id="PTHR11941:SF54">
    <property type="entry name" value="ENOYL-COA HYDRATASE, MITOCHONDRIAL"/>
    <property type="match status" value="1"/>
</dbReference>